<name>A0ABX8RMF4_NOCIO</name>
<protein>
    <submittedName>
        <fullName evidence="1">FcoT family thioesterase</fullName>
    </submittedName>
</protein>
<evidence type="ECO:0000313" key="1">
    <source>
        <dbReference type="EMBL" id="QXN90094.1"/>
    </source>
</evidence>
<evidence type="ECO:0000313" key="2">
    <source>
        <dbReference type="Proteomes" id="UP000694257"/>
    </source>
</evidence>
<dbReference type="InterPro" id="IPR022598">
    <property type="entry name" value="FcoT_ThioEstase"/>
</dbReference>
<accession>A0ABX8RMF4</accession>
<sequence>MTVQIPPYRATTDVTLLTHALRPYRANCRYLMSCEVTTPDDSEALVVAAGDFEIPESCYIDDTGHFNSVEFNICFNQLSYYMVAKVIQDELLEELNHWSLADYWRTQLTNMLICDFQSSFRQPMSGRNFSGEVRLLKISKRESKRLGVPLIFLDTECHFSDATGGNCSGAVKLAIVDTIAGQS</sequence>
<dbReference type="Pfam" id="PF10862">
    <property type="entry name" value="FcoT"/>
    <property type="match status" value="1"/>
</dbReference>
<gene>
    <name evidence="1" type="ORF">KV110_32410</name>
</gene>
<dbReference type="Proteomes" id="UP000694257">
    <property type="component" value="Chromosome"/>
</dbReference>
<keyword evidence="2" id="KW-1185">Reference proteome</keyword>
<organism evidence="1 2">
    <name type="scientific">Nocardia iowensis</name>
    <dbReference type="NCBI Taxonomy" id="204891"/>
    <lineage>
        <taxon>Bacteria</taxon>
        <taxon>Bacillati</taxon>
        <taxon>Actinomycetota</taxon>
        <taxon>Actinomycetes</taxon>
        <taxon>Mycobacteriales</taxon>
        <taxon>Nocardiaceae</taxon>
        <taxon>Nocardia</taxon>
    </lineage>
</organism>
<reference evidence="1 2" key="1">
    <citation type="submission" date="2021-07" db="EMBL/GenBank/DDBJ databases">
        <title>Whole Genome Sequence of Nocardia Iowensis.</title>
        <authorList>
            <person name="Lamm A."/>
            <person name="Collins-Fairclough A.M."/>
            <person name="Bunk B."/>
            <person name="Sproer C."/>
        </authorList>
    </citation>
    <scope>NUCLEOTIDE SEQUENCE [LARGE SCALE GENOMIC DNA]</scope>
    <source>
        <strain evidence="1 2">NRRL 5646</strain>
    </source>
</reference>
<proteinExistence type="predicted"/>
<dbReference type="RefSeq" id="WP_218470966.1">
    <property type="nucleotide sequence ID" value="NZ_BAABJN010000006.1"/>
</dbReference>
<dbReference type="EMBL" id="CP078145">
    <property type="protein sequence ID" value="QXN90094.1"/>
    <property type="molecule type" value="Genomic_DNA"/>
</dbReference>